<organism evidence="2 3">
    <name type="scientific">Cotesia glomerata</name>
    <name type="common">Lepidopteran parasitic wasp</name>
    <name type="synonym">Apanteles glomeratus</name>
    <dbReference type="NCBI Taxonomy" id="32391"/>
    <lineage>
        <taxon>Eukaryota</taxon>
        <taxon>Metazoa</taxon>
        <taxon>Ecdysozoa</taxon>
        <taxon>Arthropoda</taxon>
        <taxon>Hexapoda</taxon>
        <taxon>Insecta</taxon>
        <taxon>Pterygota</taxon>
        <taxon>Neoptera</taxon>
        <taxon>Endopterygota</taxon>
        <taxon>Hymenoptera</taxon>
        <taxon>Apocrita</taxon>
        <taxon>Ichneumonoidea</taxon>
        <taxon>Braconidae</taxon>
        <taxon>Microgastrinae</taxon>
        <taxon>Cotesia</taxon>
    </lineage>
</organism>
<dbReference type="EMBL" id="JAHXZJ010002364">
    <property type="protein sequence ID" value="KAH0543138.1"/>
    <property type="molecule type" value="Genomic_DNA"/>
</dbReference>
<accession>A0AAV7I441</accession>
<evidence type="ECO:0000313" key="3">
    <source>
        <dbReference type="Proteomes" id="UP000826195"/>
    </source>
</evidence>
<evidence type="ECO:0000313" key="2">
    <source>
        <dbReference type="EMBL" id="KAH0543138.1"/>
    </source>
</evidence>
<sequence>MIVQETVTKIWNDLKQEFKSDSEQFELTIQNNIESLNQNITQNKPVSSVKDYPTASTSNEDLPKPKIASTEEISHRHEDQNKKFKNTP</sequence>
<protein>
    <submittedName>
        <fullName evidence="2">Uncharacterized protein</fullName>
    </submittedName>
</protein>
<gene>
    <name evidence="2" type="ORF">KQX54_000534</name>
</gene>
<proteinExistence type="predicted"/>
<evidence type="ECO:0000256" key="1">
    <source>
        <dbReference type="SAM" id="MobiDB-lite"/>
    </source>
</evidence>
<dbReference type="Proteomes" id="UP000826195">
    <property type="component" value="Unassembled WGS sequence"/>
</dbReference>
<comment type="caution">
    <text evidence="2">The sequence shown here is derived from an EMBL/GenBank/DDBJ whole genome shotgun (WGS) entry which is preliminary data.</text>
</comment>
<reference evidence="2 3" key="1">
    <citation type="journal article" date="2021" name="J. Hered.">
        <title>A chromosome-level genome assembly of the parasitoid wasp, Cotesia glomerata (Hymenoptera: Braconidae).</title>
        <authorList>
            <person name="Pinto B.J."/>
            <person name="Weis J.J."/>
            <person name="Gamble T."/>
            <person name="Ode P.J."/>
            <person name="Paul R."/>
            <person name="Zaspel J.M."/>
        </authorList>
    </citation>
    <scope>NUCLEOTIDE SEQUENCE [LARGE SCALE GENOMIC DNA]</scope>
    <source>
        <strain evidence="2">CgM1</strain>
    </source>
</reference>
<keyword evidence="3" id="KW-1185">Reference proteome</keyword>
<dbReference type="AlphaFoldDB" id="A0AAV7I441"/>
<feature type="compositionally biased region" description="Basic and acidic residues" evidence="1">
    <location>
        <begin position="72"/>
        <end position="82"/>
    </location>
</feature>
<name>A0AAV7I441_COTGL</name>
<feature type="region of interest" description="Disordered" evidence="1">
    <location>
        <begin position="39"/>
        <end position="88"/>
    </location>
</feature>